<evidence type="ECO:0000256" key="6">
    <source>
        <dbReference type="ARBA" id="ARBA00022840"/>
    </source>
</evidence>
<accession>A0A8J3MXI1</accession>
<feature type="region of interest" description="Disordered" evidence="8">
    <location>
        <begin position="382"/>
        <end position="415"/>
    </location>
</feature>
<keyword evidence="9" id="KW-0472">Membrane</keyword>
<evidence type="ECO:0000256" key="5">
    <source>
        <dbReference type="ARBA" id="ARBA00022777"/>
    </source>
</evidence>
<dbReference type="InterPro" id="IPR000719">
    <property type="entry name" value="Prot_kinase_dom"/>
</dbReference>
<dbReference type="Gene3D" id="2.60.120.560">
    <property type="entry name" value="Exo-inulinase, domain 1"/>
    <property type="match status" value="1"/>
</dbReference>
<evidence type="ECO:0000259" key="10">
    <source>
        <dbReference type="PROSITE" id="PS50011"/>
    </source>
</evidence>
<comment type="caution">
    <text evidence="11">The sequence shown here is derived from an EMBL/GenBank/DDBJ whole genome shotgun (WGS) entry which is preliminary data.</text>
</comment>
<dbReference type="InterPro" id="IPR017441">
    <property type="entry name" value="Protein_kinase_ATP_BS"/>
</dbReference>
<dbReference type="EC" id="2.7.11.1" evidence="1"/>
<dbReference type="Proteomes" id="UP000597444">
    <property type="component" value="Unassembled WGS sequence"/>
</dbReference>
<keyword evidence="2" id="KW-0723">Serine/threonine-protein kinase</keyword>
<feature type="region of interest" description="Disordered" evidence="8">
    <location>
        <begin position="175"/>
        <end position="202"/>
    </location>
</feature>
<dbReference type="PANTHER" id="PTHR43289">
    <property type="entry name" value="MITOGEN-ACTIVATED PROTEIN KINASE KINASE KINASE 20-RELATED"/>
    <property type="match status" value="1"/>
</dbReference>
<keyword evidence="5" id="KW-0418">Kinase</keyword>
<reference evidence="11" key="1">
    <citation type="submission" date="2020-10" db="EMBL/GenBank/DDBJ databases">
        <title>Taxonomic study of unclassified bacteria belonging to the class Ktedonobacteria.</title>
        <authorList>
            <person name="Yabe S."/>
            <person name="Wang C.M."/>
            <person name="Zheng Y."/>
            <person name="Sakai Y."/>
            <person name="Cavaletti L."/>
            <person name="Monciardini P."/>
            <person name="Donadio S."/>
        </authorList>
    </citation>
    <scope>NUCLEOTIDE SEQUENCE</scope>
    <source>
        <strain evidence="11">ID150040</strain>
    </source>
</reference>
<evidence type="ECO:0000256" key="1">
    <source>
        <dbReference type="ARBA" id="ARBA00012513"/>
    </source>
</evidence>
<gene>
    <name evidence="11" type="ORF">KSF_010470</name>
</gene>
<dbReference type="Gene3D" id="1.10.510.10">
    <property type="entry name" value="Transferase(Phosphotransferase) domain 1"/>
    <property type="match status" value="1"/>
</dbReference>
<evidence type="ECO:0000256" key="8">
    <source>
        <dbReference type="SAM" id="MobiDB-lite"/>
    </source>
</evidence>
<evidence type="ECO:0000313" key="11">
    <source>
        <dbReference type="EMBL" id="GHO90999.1"/>
    </source>
</evidence>
<dbReference type="InterPro" id="IPR008271">
    <property type="entry name" value="Ser/Thr_kinase_AS"/>
</dbReference>
<dbReference type="AlphaFoldDB" id="A0A8J3MXI1"/>
<feature type="binding site" evidence="7">
    <location>
        <position position="45"/>
    </location>
    <ligand>
        <name>ATP</name>
        <dbReference type="ChEBI" id="CHEBI:30616"/>
    </ligand>
</feature>
<sequence>MITDYNELLGQALGTCTLQRLLGRGGMGAVYLAQQSRPRRTVAVKVLMPGNVLEKKSRAEFLARFRREADAIAALDHVNIMPIYEYGEQGDIAYLVMPYVNGGTLREVLEQRGMLPLDEVVQIIEQAAAALDTAHAQGIIHRDLKPGNMLLHADGRLLLADFGLAKVLRDLKDPAQSGPSDLTSTGTIVGTPEYLSPEQGTGRPIDHRSDIYSLGIVLFQMLSGHVPFTGTSPVAVAIKHALEEPPSLTELNPMIPPEIEAVVMKALAKEPEDRYNSAGELAEALRKAVYGPNAPAPFHLSVKTPIVRSEPLARPGNEPAPDVMMHNAPTEAAQLIPPAPPTDPTKGKKRNFHGSPTEKGPSVIPPDSSEEAIPTVILADEAKAANGPAPLKEPQVRIKPTSMRPQQPGRAQPARGCQSISMMMLGSVLTLLVVVGLFTGYLTYFRSNQPNTKQPTPAATATTQAKSTQQASKPLNLPAAKITAGPRLYGTDLPGTPCDARGGKWRSNGGITVTCGASSTVLTNNTGSNAAGIYMDTLPQNQPLPGNYIVQIQIDTSTSHGPFNIYFFNQPGSQAGWDRCQIDPTAGTFHFEEYKNGATTSLYGSNLQKGSAHGIVTINLKIQGDTYQLYTNGGPIADGAAQSGNYTSGGFGLGVESGSQVSVKNVAIYALS</sequence>
<dbReference type="PANTHER" id="PTHR43289:SF6">
    <property type="entry name" value="SERINE_THREONINE-PROTEIN KINASE NEKL-3"/>
    <property type="match status" value="1"/>
</dbReference>
<dbReference type="GO" id="GO:0005524">
    <property type="term" value="F:ATP binding"/>
    <property type="evidence" value="ECO:0007669"/>
    <property type="project" value="UniProtKB-UniRule"/>
</dbReference>
<keyword evidence="4 7" id="KW-0547">Nucleotide-binding</keyword>
<dbReference type="InterPro" id="IPR011009">
    <property type="entry name" value="Kinase-like_dom_sf"/>
</dbReference>
<keyword evidence="12" id="KW-1185">Reference proteome</keyword>
<dbReference type="Pfam" id="PF00069">
    <property type="entry name" value="Pkinase"/>
    <property type="match status" value="1"/>
</dbReference>
<feature type="compositionally biased region" description="Low complexity" evidence="8">
    <location>
        <begin position="447"/>
        <end position="473"/>
    </location>
</feature>
<dbReference type="PROSITE" id="PS00107">
    <property type="entry name" value="PROTEIN_KINASE_ATP"/>
    <property type="match status" value="1"/>
</dbReference>
<feature type="domain" description="Protein kinase" evidence="10">
    <location>
        <begin position="16"/>
        <end position="286"/>
    </location>
</feature>
<dbReference type="PROSITE" id="PS00108">
    <property type="entry name" value="PROTEIN_KINASE_ST"/>
    <property type="match status" value="1"/>
</dbReference>
<dbReference type="Gene3D" id="3.30.200.20">
    <property type="entry name" value="Phosphorylase Kinase, domain 1"/>
    <property type="match status" value="1"/>
</dbReference>
<feature type="compositionally biased region" description="Polar residues" evidence="8">
    <location>
        <begin position="177"/>
        <end position="188"/>
    </location>
</feature>
<name>A0A8J3MXI1_9CHLR</name>
<dbReference type="SUPFAM" id="SSF56112">
    <property type="entry name" value="Protein kinase-like (PK-like)"/>
    <property type="match status" value="1"/>
</dbReference>
<feature type="region of interest" description="Disordered" evidence="8">
    <location>
        <begin position="334"/>
        <end position="369"/>
    </location>
</feature>
<dbReference type="SMART" id="SM00220">
    <property type="entry name" value="S_TKc"/>
    <property type="match status" value="1"/>
</dbReference>
<dbReference type="GO" id="GO:0004674">
    <property type="term" value="F:protein serine/threonine kinase activity"/>
    <property type="evidence" value="ECO:0007669"/>
    <property type="project" value="UniProtKB-KW"/>
</dbReference>
<feature type="region of interest" description="Disordered" evidence="8">
    <location>
        <begin position="447"/>
        <end position="477"/>
    </location>
</feature>
<dbReference type="FunFam" id="1.10.510.10:FF:000021">
    <property type="entry name" value="Serine/threonine protein kinase"/>
    <property type="match status" value="1"/>
</dbReference>
<dbReference type="CDD" id="cd14014">
    <property type="entry name" value="STKc_PknB_like"/>
    <property type="match status" value="1"/>
</dbReference>
<evidence type="ECO:0000256" key="2">
    <source>
        <dbReference type="ARBA" id="ARBA00022527"/>
    </source>
</evidence>
<keyword evidence="6 7" id="KW-0067">ATP-binding</keyword>
<feature type="transmembrane region" description="Helical" evidence="9">
    <location>
        <begin position="420"/>
        <end position="444"/>
    </location>
</feature>
<evidence type="ECO:0000256" key="4">
    <source>
        <dbReference type="ARBA" id="ARBA00022741"/>
    </source>
</evidence>
<evidence type="ECO:0000313" key="12">
    <source>
        <dbReference type="Proteomes" id="UP000597444"/>
    </source>
</evidence>
<evidence type="ECO:0000256" key="7">
    <source>
        <dbReference type="PROSITE-ProRule" id="PRU10141"/>
    </source>
</evidence>
<proteinExistence type="predicted"/>
<evidence type="ECO:0000256" key="9">
    <source>
        <dbReference type="SAM" id="Phobius"/>
    </source>
</evidence>
<dbReference type="EMBL" id="BNJK01000001">
    <property type="protein sequence ID" value="GHO90999.1"/>
    <property type="molecule type" value="Genomic_DNA"/>
</dbReference>
<keyword evidence="9" id="KW-1133">Transmembrane helix</keyword>
<organism evidence="11 12">
    <name type="scientific">Reticulibacter mediterranei</name>
    <dbReference type="NCBI Taxonomy" id="2778369"/>
    <lineage>
        <taxon>Bacteria</taxon>
        <taxon>Bacillati</taxon>
        <taxon>Chloroflexota</taxon>
        <taxon>Ktedonobacteria</taxon>
        <taxon>Ktedonobacterales</taxon>
        <taxon>Reticulibacteraceae</taxon>
        <taxon>Reticulibacter</taxon>
    </lineage>
</organism>
<dbReference type="RefSeq" id="WP_220201926.1">
    <property type="nucleotide sequence ID" value="NZ_BNJK01000001.1"/>
</dbReference>
<keyword evidence="3" id="KW-0808">Transferase</keyword>
<dbReference type="PROSITE" id="PS50011">
    <property type="entry name" value="PROTEIN_KINASE_DOM"/>
    <property type="match status" value="1"/>
</dbReference>
<evidence type="ECO:0000256" key="3">
    <source>
        <dbReference type="ARBA" id="ARBA00022679"/>
    </source>
</evidence>
<protein>
    <recommendedName>
        <fullName evidence="1">non-specific serine/threonine protein kinase</fullName>
        <ecNumber evidence="1">2.7.11.1</ecNumber>
    </recommendedName>
</protein>
<keyword evidence="9" id="KW-0812">Transmembrane</keyword>